<name>A0A9D5I005_9BACI</name>
<feature type="domain" description="Bacterial sugar transferase" evidence="3">
    <location>
        <begin position="7"/>
        <end position="182"/>
    </location>
</feature>
<sequence>MYGNFFKRLIDIILSLIGIIVTAPIMIVVAILVFTKLGRPILFKQERPGLNGEIFKLYKFRSMKNDKDENGEFLPNELRLTKFGKLLRSTSMDELPELFNILKGDMSVIGPRPLLTTYLSLYSEEQKKRHDVRPGLSGITAVNGRASLSWEEKLAMDVWYVENVSFTLDIKIILKTILTVLKRKNISSNRGKFKGNK</sequence>
<dbReference type="Proteomes" id="UP000051061">
    <property type="component" value="Unassembled WGS sequence"/>
</dbReference>
<evidence type="ECO:0000259" key="3">
    <source>
        <dbReference type="Pfam" id="PF02397"/>
    </source>
</evidence>
<organism evidence="4 5">
    <name type="scientific">Alkalicoccobacillus plakortidis</name>
    <dbReference type="NCBI Taxonomy" id="444060"/>
    <lineage>
        <taxon>Bacteria</taxon>
        <taxon>Bacillati</taxon>
        <taxon>Bacillota</taxon>
        <taxon>Bacilli</taxon>
        <taxon>Bacillales</taxon>
        <taxon>Bacillaceae</taxon>
        <taxon>Alkalicoccobacillus</taxon>
    </lineage>
</organism>
<keyword evidence="2" id="KW-1133">Transmembrane helix</keyword>
<dbReference type="GO" id="GO:0016780">
    <property type="term" value="F:phosphotransferase activity, for other substituted phosphate groups"/>
    <property type="evidence" value="ECO:0007669"/>
    <property type="project" value="TreeGrafter"/>
</dbReference>
<dbReference type="AlphaFoldDB" id="A0A9D5I005"/>
<comment type="caution">
    <text evidence="4">The sequence shown here is derived from an EMBL/GenBank/DDBJ whole genome shotgun (WGS) entry which is preliminary data.</text>
</comment>
<keyword evidence="5" id="KW-1185">Reference proteome</keyword>
<evidence type="ECO:0000313" key="5">
    <source>
        <dbReference type="Proteomes" id="UP000051061"/>
    </source>
</evidence>
<evidence type="ECO:0000256" key="1">
    <source>
        <dbReference type="ARBA" id="ARBA00006464"/>
    </source>
</evidence>
<gene>
    <name evidence="4" type="ORF">AN965_13560</name>
</gene>
<dbReference type="Pfam" id="PF02397">
    <property type="entry name" value="Bac_transf"/>
    <property type="match status" value="1"/>
</dbReference>
<evidence type="ECO:0000313" key="4">
    <source>
        <dbReference type="EMBL" id="KQL56482.1"/>
    </source>
</evidence>
<keyword evidence="2" id="KW-0812">Transmembrane</keyword>
<dbReference type="EMBL" id="LJJD01000028">
    <property type="protein sequence ID" value="KQL56482.1"/>
    <property type="molecule type" value="Genomic_DNA"/>
</dbReference>
<reference evidence="4 5" key="1">
    <citation type="submission" date="2015-09" db="EMBL/GenBank/DDBJ databases">
        <title>Genome sequencing project for genomic taxonomy and phylogenomics of Bacillus-like bacteria.</title>
        <authorList>
            <person name="Liu B."/>
            <person name="Wang J."/>
            <person name="Zhu Y."/>
            <person name="Liu G."/>
            <person name="Chen Q."/>
            <person name="Chen Z."/>
            <person name="Lan J."/>
            <person name="Che J."/>
            <person name="Ge C."/>
            <person name="Shi H."/>
            <person name="Pan Z."/>
            <person name="Liu X."/>
        </authorList>
    </citation>
    <scope>NUCLEOTIDE SEQUENCE [LARGE SCALE GENOMIC DNA]</scope>
    <source>
        <strain evidence="4 5">DSM 19153</strain>
    </source>
</reference>
<accession>A0A9D5I005</accession>
<protein>
    <recommendedName>
        <fullName evidence="3">Bacterial sugar transferase domain-containing protein</fullName>
    </recommendedName>
</protein>
<dbReference type="PANTHER" id="PTHR30576">
    <property type="entry name" value="COLANIC BIOSYNTHESIS UDP-GLUCOSE LIPID CARRIER TRANSFERASE"/>
    <property type="match status" value="1"/>
</dbReference>
<comment type="similarity">
    <text evidence="1">Belongs to the bacterial sugar transferase family.</text>
</comment>
<proteinExistence type="inferred from homology"/>
<feature type="transmembrane region" description="Helical" evidence="2">
    <location>
        <begin position="12"/>
        <end position="34"/>
    </location>
</feature>
<dbReference type="PANTHER" id="PTHR30576:SF8">
    <property type="entry name" value="UNDECAPRENYL-PHOSPHATE GALACTOSE PHOSPHOTRANSFERASE"/>
    <property type="match status" value="1"/>
</dbReference>
<evidence type="ECO:0000256" key="2">
    <source>
        <dbReference type="SAM" id="Phobius"/>
    </source>
</evidence>
<dbReference type="InterPro" id="IPR003362">
    <property type="entry name" value="Bact_transf"/>
</dbReference>
<keyword evidence="2" id="KW-0472">Membrane</keyword>